<dbReference type="Pfam" id="PF13715">
    <property type="entry name" value="CarbopepD_reg_2"/>
    <property type="match status" value="1"/>
</dbReference>
<dbReference type="SUPFAM" id="SSF49464">
    <property type="entry name" value="Carboxypeptidase regulatory domain-like"/>
    <property type="match status" value="1"/>
</dbReference>
<evidence type="ECO:0008006" key="3">
    <source>
        <dbReference type="Google" id="ProtNLM"/>
    </source>
</evidence>
<dbReference type="Gene3D" id="2.60.40.1120">
    <property type="entry name" value="Carboxypeptidase-like, regulatory domain"/>
    <property type="match status" value="1"/>
</dbReference>
<proteinExistence type="predicted"/>
<sequence>MGSTKQEAPSATVILKGTQIGTSTNMQGNYQLVIPYDTATLMFLFIGFKPLKKKIVVTQDTTILPPVYLKEDCTLDYFEQKHVELSFISGLRYTPLGGKIKALYPFLIHTPHGQGHLRAEFSYQFGSNNFQRNATLAIDNAFIDCDNSIDITTDYQSVRLGEQELAYTRYTAGATYTGKLISRTIPIYLAVGGLSYSNKENTSIRTGVEIGANYPLAIYLSSSHSKAIRFITTGRIAWWQDYWQFQSSIETQIKRFSFKINFNKLSQYTEVNTGIGFRIERRYRVKH</sequence>
<accession>A0ABP8Q6Y1</accession>
<organism evidence="1 2">
    <name type="scientific">Hymenobacter ginsengisoli</name>
    <dbReference type="NCBI Taxonomy" id="1051626"/>
    <lineage>
        <taxon>Bacteria</taxon>
        <taxon>Pseudomonadati</taxon>
        <taxon>Bacteroidota</taxon>
        <taxon>Cytophagia</taxon>
        <taxon>Cytophagales</taxon>
        <taxon>Hymenobacteraceae</taxon>
        <taxon>Hymenobacter</taxon>
    </lineage>
</organism>
<keyword evidence="2" id="KW-1185">Reference proteome</keyword>
<protein>
    <recommendedName>
        <fullName evidence="3">Outer membrane protein beta-barrel domain-containing protein</fullName>
    </recommendedName>
</protein>
<comment type="caution">
    <text evidence="1">The sequence shown here is derived from an EMBL/GenBank/DDBJ whole genome shotgun (WGS) entry which is preliminary data.</text>
</comment>
<reference evidence="2" key="1">
    <citation type="journal article" date="2019" name="Int. J. Syst. Evol. Microbiol.">
        <title>The Global Catalogue of Microorganisms (GCM) 10K type strain sequencing project: providing services to taxonomists for standard genome sequencing and annotation.</title>
        <authorList>
            <consortium name="The Broad Institute Genomics Platform"/>
            <consortium name="The Broad Institute Genome Sequencing Center for Infectious Disease"/>
            <person name="Wu L."/>
            <person name="Ma J."/>
        </authorList>
    </citation>
    <scope>NUCLEOTIDE SEQUENCE [LARGE SCALE GENOMIC DNA]</scope>
    <source>
        <strain evidence="2">JCM 17841</strain>
    </source>
</reference>
<gene>
    <name evidence="1" type="ORF">GCM10023172_12100</name>
</gene>
<dbReference type="Proteomes" id="UP001501243">
    <property type="component" value="Unassembled WGS sequence"/>
</dbReference>
<evidence type="ECO:0000313" key="2">
    <source>
        <dbReference type="Proteomes" id="UP001501243"/>
    </source>
</evidence>
<evidence type="ECO:0000313" key="1">
    <source>
        <dbReference type="EMBL" id="GAA4497330.1"/>
    </source>
</evidence>
<dbReference type="EMBL" id="BAABGQ010000005">
    <property type="protein sequence ID" value="GAA4497330.1"/>
    <property type="molecule type" value="Genomic_DNA"/>
</dbReference>
<name>A0ABP8Q6Y1_9BACT</name>
<dbReference type="InterPro" id="IPR008969">
    <property type="entry name" value="CarboxyPept-like_regulatory"/>
</dbReference>